<evidence type="ECO:0000313" key="2">
    <source>
        <dbReference type="Proteomes" id="UP000220133"/>
    </source>
</evidence>
<dbReference type="Pfam" id="PF14119">
    <property type="entry name" value="DUF4288"/>
    <property type="match status" value="1"/>
</dbReference>
<keyword evidence="2" id="KW-1185">Reference proteome</keyword>
<gene>
    <name evidence="1" type="ORF">COR50_21840</name>
</gene>
<evidence type="ECO:0008006" key="3">
    <source>
        <dbReference type="Google" id="ProtNLM"/>
    </source>
</evidence>
<proteinExistence type="predicted"/>
<dbReference type="InterPro" id="IPR025630">
    <property type="entry name" value="DUF4288"/>
</dbReference>
<evidence type="ECO:0000313" key="1">
    <source>
        <dbReference type="EMBL" id="ATL49604.1"/>
    </source>
</evidence>
<protein>
    <recommendedName>
        <fullName evidence="3">DUF4288 domain-containing protein</fullName>
    </recommendedName>
</protein>
<reference evidence="1 2" key="1">
    <citation type="submission" date="2017-10" db="EMBL/GenBank/DDBJ databases">
        <title>Paenichitinophaga pekingensis gen. nov., sp. nov., isolated from activated sludge.</title>
        <authorList>
            <person name="Jin D."/>
            <person name="Kong X."/>
            <person name="Deng Y."/>
            <person name="Bai Z."/>
        </authorList>
    </citation>
    <scope>NUCLEOTIDE SEQUENCE [LARGE SCALE GENOMIC DNA]</scope>
    <source>
        <strain evidence="1 2">13</strain>
    </source>
</reference>
<name>A0A291R0I2_9BACT</name>
<accession>A0A291R0I2</accession>
<sequence length="117" mass="13755">MQWFVAKVVYQVICGKGDHAAQFDEQLRLISAENKTEAWRKANSIGQQEQYAFKNQKQELVEWRFINVPELVNLVELKDGMELYSRVEEPQDANTYMALQQMKATQLQEQKFLDINI</sequence>
<organism evidence="1 2">
    <name type="scientific">Chitinophaga caeni</name>
    <dbReference type="NCBI Taxonomy" id="2029983"/>
    <lineage>
        <taxon>Bacteria</taxon>
        <taxon>Pseudomonadati</taxon>
        <taxon>Bacteroidota</taxon>
        <taxon>Chitinophagia</taxon>
        <taxon>Chitinophagales</taxon>
        <taxon>Chitinophagaceae</taxon>
        <taxon>Chitinophaga</taxon>
    </lineage>
</organism>
<dbReference type="Proteomes" id="UP000220133">
    <property type="component" value="Chromosome"/>
</dbReference>
<dbReference type="OrthoDB" id="795527at2"/>
<dbReference type="AlphaFoldDB" id="A0A291R0I2"/>
<dbReference type="KEGG" id="cbae:COR50_21840"/>
<dbReference type="EMBL" id="CP023777">
    <property type="protein sequence ID" value="ATL49604.1"/>
    <property type="molecule type" value="Genomic_DNA"/>
</dbReference>
<dbReference type="RefSeq" id="WP_098195971.1">
    <property type="nucleotide sequence ID" value="NZ_CP023777.1"/>
</dbReference>